<dbReference type="GO" id="GO:0006189">
    <property type="term" value="P:'de novo' IMP biosynthetic process"/>
    <property type="evidence" value="ECO:0007669"/>
    <property type="project" value="UniProtKB-UniRule"/>
</dbReference>
<dbReference type="Proteomes" id="UP000470772">
    <property type="component" value="Unassembled WGS sequence"/>
</dbReference>
<evidence type="ECO:0000256" key="6">
    <source>
        <dbReference type="ARBA" id="ARBA00022840"/>
    </source>
</evidence>
<accession>A0A6A9QLQ6</accession>
<dbReference type="Pfam" id="PF13507">
    <property type="entry name" value="GATase_5"/>
    <property type="match status" value="1"/>
</dbReference>
<evidence type="ECO:0000256" key="1">
    <source>
        <dbReference type="ARBA" id="ARBA00022490"/>
    </source>
</evidence>
<evidence type="ECO:0000313" key="9">
    <source>
        <dbReference type="EMBL" id="MUN28175.1"/>
    </source>
</evidence>
<evidence type="ECO:0000313" key="10">
    <source>
        <dbReference type="Proteomes" id="UP000470772"/>
    </source>
</evidence>
<dbReference type="GO" id="GO:0004642">
    <property type="term" value="F:phosphoribosylformylglycinamidine synthase activity"/>
    <property type="evidence" value="ECO:0007669"/>
    <property type="project" value="UniProtKB-UniRule"/>
</dbReference>
<keyword evidence="1 8" id="KW-0963">Cytoplasm</keyword>
<comment type="caution">
    <text evidence="9">The sequence shown here is derived from an EMBL/GenBank/DDBJ whole genome shotgun (WGS) entry which is preliminary data.</text>
</comment>
<keyword evidence="5 8" id="KW-0378">Hydrolase</keyword>
<dbReference type="PIRSF" id="PIRSF001586">
    <property type="entry name" value="FGAM_synth_I"/>
    <property type="match status" value="1"/>
</dbReference>
<keyword evidence="7 8" id="KW-0315">Glutamine amidotransferase</keyword>
<keyword evidence="10" id="KW-1185">Reference proteome</keyword>
<name>A0A6A9QLQ6_SULME</name>
<dbReference type="SUPFAM" id="SSF52317">
    <property type="entry name" value="Class I glutamine amidotransferase-like"/>
    <property type="match status" value="1"/>
</dbReference>
<dbReference type="EC" id="6.3.5.3" evidence="8"/>
<organism evidence="9 10">
    <name type="scientific">Sulfuracidifex metallicus DSM 6482 = JCM 9184</name>
    <dbReference type="NCBI Taxonomy" id="523847"/>
    <lineage>
        <taxon>Archaea</taxon>
        <taxon>Thermoproteota</taxon>
        <taxon>Thermoprotei</taxon>
        <taxon>Sulfolobales</taxon>
        <taxon>Sulfolobaceae</taxon>
        <taxon>Sulfuracidifex</taxon>
    </lineage>
</organism>
<comment type="pathway">
    <text evidence="8">Purine metabolism; IMP biosynthesis via de novo pathway; 5-amino-1-(5-phospho-D-ribosyl)imidazole from N(2)-formyl-N(1)-(5-phospho-D-ribosyl)glycinamide: step 1/2.</text>
</comment>
<sequence>MEGKKIAVLKFPGTTCELDVVKALREAGGNPQVVRHDRFDPDEFDSVVLPGGFSYGDYLTAGAIASSSEAMRGVKEMSDEGKVVLGICNGFQILVWSGLLEGALLENINRRFVSKWVFVKVIDDGTPLTKGLKGRVLRLPIAHAEGRYYHERLERVKPILIYSSERGDVSEEYNPNGSVMNIASVSNEAGNVIGMMPHPERASFSNISPFGNPDGLLILRGIVK</sequence>
<comment type="subcellular location">
    <subcellularLocation>
        <location evidence="8">Cytoplasm</location>
    </subcellularLocation>
</comment>
<dbReference type="GO" id="GO:0004359">
    <property type="term" value="F:glutaminase activity"/>
    <property type="evidence" value="ECO:0007669"/>
    <property type="project" value="UniProtKB-EC"/>
</dbReference>
<dbReference type="InterPro" id="IPR010075">
    <property type="entry name" value="PRibForGlyAmidine_synth_PurQ"/>
</dbReference>
<dbReference type="EMBL" id="WGGD01000005">
    <property type="protein sequence ID" value="MUN28175.1"/>
    <property type="molecule type" value="Genomic_DNA"/>
</dbReference>
<comment type="subunit">
    <text evidence="8">Part of the FGAM synthase complex composed of 1 PurL, 1 PurQ and 2 PurS subunits.</text>
</comment>
<dbReference type="Gene3D" id="3.40.50.880">
    <property type="match status" value="1"/>
</dbReference>
<comment type="catalytic activity">
    <reaction evidence="8">
        <text>L-glutamine + H2O = L-glutamate + NH4(+)</text>
        <dbReference type="Rhea" id="RHEA:15889"/>
        <dbReference type="ChEBI" id="CHEBI:15377"/>
        <dbReference type="ChEBI" id="CHEBI:28938"/>
        <dbReference type="ChEBI" id="CHEBI:29985"/>
        <dbReference type="ChEBI" id="CHEBI:58359"/>
        <dbReference type="EC" id="3.5.1.2"/>
    </reaction>
</comment>
<dbReference type="NCBIfam" id="NF002957">
    <property type="entry name" value="PRK03619.1"/>
    <property type="match status" value="1"/>
</dbReference>
<dbReference type="InterPro" id="IPR029062">
    <property type="entry name" value="Class_I_gatase-like"/>
</dbReference>
<protein>
    <recommendedName>
        <fullName evidence="8">Phosphoribosylformylglycinamidine synthase subunit PurQ</fullName>
        <shortName evidence="8">FGAM synthase</shortName>
        <ecNumber evidence="8">6.3.5.3</ecNumber>
    </recommendedName>
    <alternativeName>
        <fullName evidence="8">Formylglycinamide ribonucleotide amidotransferase subunit I</fullName>
        <shortName evidence="8">FGAR amidotransferase I</shortName>
        <shortName evidence="8">FGAR-AT I</shortName>
    </alternativeName>
    <alternativeName>
        <fullName evidence="8">Glutaminase PurQ</fullName>
        <ecNumber evidence="8">3.5.1.2</ecNumber>
    </alternativeName>
    <alternativeName>
        <fullName evidence="8">Phosphoribosylformylglycinamidine synthase subunit I</fullName>
    </alternativeName>
</protein>
<dbReference type="RefSeq" id="WP_054838224.1">
    <property type="nucleotide sequence ID" value="NZ_BBBY01000006.1"/>
</dbReference>
<dbReference type="GO" id="GO:0005524">
    <property type="term" value="F:ATP binding"/>
    <property type="evidence" value="ECO:0007669"/>
    <property type="project" value="UniProtKB-KW"/>
</dbReference>
<evidence type="ECO:0000256" key="4">
    <source>
        <dbReference type="ARBA" id="ARBA00022755"/>
    </source>
</evidence>
<keyword evidence="2 8" id="KW-0436">Ligase</keyword>
<evidence type="ECO:0000256" key="3">
    <source>
        <dbReference type="ARBA" id="ARBA00022741"/>
    </source>
</evidence>
<dbReference type="NCBIfam" id="TIGR01737">
    <property type="entry name" value="FGAM_synth_I"/>
    <property type="match status" value="1"/>
</dbReference>
<evidence type="ECO:0000256" key="8">
    <source>
        <dbReference type="HAMAP-Rule" id="MF_00421"/>
    </source>
</evidence>
<dbReference type="AlphaFoldDB" id="A0A6A9QLQ6"/>
<keyword evidence="6 8" id="KW-0067">ATP-binding</keyword>
<dbReference type="GO" id="GO:0005737">
    <property type="term" value="C:cytoplasm"/>
    <property type="evidence" value="ECO:0007669"/>
    <property type="project" value="UniProtKB-SubCell"/>
</dbReference>
<comment type="function">
    <text evidence="8">Part of the phosphoribosylformylglycinamidine synthase complex involved in the purines biosynthetic pathway. Catalyzes the ATP-dependent conversion of formylglycinamide ribonucleotide (FGAR) and glutamine to yield formylglycinamidine ribonucleotide (FGAM) and glutamate. The FGAM synthase complex is composed of three subunits. PurQ produces an ammonia molecule by converting glutamine to glutamate. PurL transfers the ammonia molecule to FGAR to form FGAM in an ATP-dependent manner. PurS interacts with PurQ and PurL and is thought to assist in the transfer of the ammonia molecule from PurQ to PurL.</text>
</comment>
<feature type="active site" evidence="8">
    <location>
        <position position="200"/>
    </location>
</feature>
<evidence type="ECO:0000256" key="7">
    <source>
        <dbReference type="ARBA" id="ARBA00022962"/>
    </source>
</evidence>
<evidence type="ECO:0000256" key="5">
    <source>
        <dbReference type="ARBA" id="ARBA00022801"/>
    </source>
</evidence>
<dbReference type="PANTHER" id="PTHR47552">
    <property type="entry name" value="PHOSPHORIBOSYLFORMYLGLYCINAMIDINE SYNTHASE SUBUNIT PURQ"/>
    <property type="match status" value="1"/>
</dbReference>
<gene>
    <name evidence="8 9" type="primary">purQ</name>
    <name evidence="9" type="ORF">GC250_01530</name>
</gene>
<reference evidence="9 10" key="1">
    <citation type="submission" date="2019-10" db="EMBL/GenBank/DDBJ databases">
        <title>Sequencing and Assembly of Multiple Reported Metal-Biooxidizing Members of the Extremely Thermoacidophilic Archaeal Family Sulfolobaceae.</title>
        <authorList>
            <person name="Counts J.A."/>
            <person name="Kelly R.M."/>
        </authorList>
    </citation>
    <scope>NUCLEOTIDE SEQUENCE [LARGE SCALE GENOMIC DNA]</scope>
    <source>
        <strain evidence="9 10">DSM 6482</strain>
    </source>
</reference>
<dbReference type="SMART" id="SM01211">
    <property type="entry name" value="GATase_5"/>
    <property type="match status" value="1"/>
</dbReference>
<feature type="active site" evidence="8">
    <location>
        <position position="198"/>
    </location>
</feature>
<dbReference type="PROSITE" id="PS51273">
    <property type="entry name" value="GATASE_TYPE_1"/>
    <property type="match status" value="1"/>
</dbReference>
<keyword evidence="4 8" id="KW-0658">Purine biosynthesis</keyword>
<feature type="active site" description="Nucleophile" evidence="8">
    <location>
        <position position="88"/>
    </location>
</feature>
<dbReference type="EC" id="3.5.1.2" evidence="8"/>
<evidence type="ECO:0000256" key="2">
    <source>
        <dbReference type="ARBA" id="ARBA00022598"/>
    </source>
</evidence>
<dbReference type="UniPathway" id="UPA00074">
    <property type="reaction ID" value="UER00128"/>
</dbReference>
<keyword evidence="3 8" id="KW-0547">Nucleotide-binding</keyword>
<dbReference type="HAMAP" id="MF_00421">
    <property type="entry name" value="PurQ"/>
    <property type="match status" value="1"/>
</dbReference>
<comment type="catalytic activity">
    <reaction evidence="8">
        <text>N(2)-formyl-N(1)-(5-phospho-beta-D-ribosyl)glycinamide + L-glutamine + ATP + H2O = 2-formamido-N(1)-(5-O-phospho-beta-D-ribosyl)acetamidine + L-glutamate + ADP + phosphate + H(+)</text>
        <dbReference type="Rhea" id="RHEA:17129"/>
        <dbReference type="ChEBI" id="CHEBI:15377"/>
        <dbReference type="ChEBI" id="CHEBI:15378"/>
        <dbReference type="ChEBI" id="CHEBI:29985"/>
        <dbReference type="ChEBI" id="CHEBI:30616"/>
        <dbReference type="ChEBI" id="CHEBI:43474"/>
        <dbReference type="ChEBI" id="CHEBI:58359"/>
        <dbReference type="ChEBI" id="CHEBI:147286"/>
        <dbReference type="ChEBI" id="CHEBI:147287"/>
        <dbReference type="ChEBI" id="CHEBI:456216"/>
        <dbReference type="EC" id="6.3.5.3"/>
    </reaction>
</comment>
<proteinExistence type="inferred from homology"/>
<dbReference type="PANTHER" id="PTHR47552:SF1">
    <property type="entry name" value="PHOSPHORIBOSYLFORMYLGLYCINAMIDINE SYNTHASE SUBUNIT PURQ"/>
    <property type="match status" value="1"/>
</dbReference>